<evidence type="ECO:0000313" key="3">
    <source>
        <dbReference type="Proteomes" id="UP000823399"/>
    </source>
</evidence>
<organism evidence="2 3">
    <name type="scientific">Suillus discolor</name>
    <dbReference type="NCBI Taxonomy" id="1912936"/>
    <lineage>
        <taxon>Eukaryota</taxon>
        <taxon>Fungi</taxon>
        <taxon>Dikarya</taxon>
        <taxon>Basidiomycota</taxon>
        <taxon>Agaricomycotina</taxon>
        <taxon>Agaricomycetes</taxon>
        <taxon>Agaricomycetidae</taxon>
        <taxon>Boletales</taxon>
        <taxon>Suillineae</taxon>
        <taxon>Suillaceae</taxon>
        <taxon>Suillus</taxon>
    </lineage>
</organism>
<evidence type="ECO:0000313" key="2">
    <source>
        <dbReference type="EMBL" id="KAG2106565.1"/>
    </source>
</evidence>
<comment type="caution">
    <text evidence="2">The sequence shown here is derived from an EMBL/GenBank/DDBJ whole genome shotgun (WGS) entry which is preliminary data.</text>
</comment>
<sequence>MWLVNDIASQLISITKSPWGDHVTDEGHNDLCDSFPWYYSQKSLPPESFVTRLSHPSFIRRLWNVISRHCPPANESVSRERPNRSFFARRARSNPPVTILPSQSTIAWKVRLEEDDLEEDDKEDDLSVNTQTGASKLQECGSKQGNESLIDIQGPPPYDLTPHTELQSKEHRGFWRRAMQSPPPYNLAPPAELRSEENRSFWRRLMHI</sequence>
<proteinExistence type="predicted"/>
<dbReference type="GeneID" id="64696073"/>
<name>A0A9P7F535_9AGAM</name>
<protein>
    <submittedName>
        <fullName evidence="2">Uncharacterized protein</fullName>
    </submittedName>
</protein>
<dbReference type="RefSeq" id="XP_041291603.1">
    <property type="nucleotide sequence ID" value="XM_041433814.1"/>
</dbReference>
<feature type="region of interest" description="Disordered" evidence="1">
    <location>
        <begin position="163"/>
        <end position="196"/>
    </location>
</feature>
<dbReference type="OrthoDB" id="538223at2759"/>
<accession>A0A9P7F535</accession>
<reference evidence="2" key="1">
    <citation type="journal article" date="2020" name="New Phytol.">
        <title>Comparative genomics reveals dynamic genome evolution in host specialist ectomycorrhizal fungi.</title>
        <authorList>
            <person name="Lofgren L.A."/>
            <person name="Nguyen N.H."/>
            <person name="Vilgalys R."/>
            <person name="Ruytinx J."/>
            <person name="Liao H.L."/>
            <person name="Branco S."/>
            <person name="Kuo A."/>
            <person name="LaButti K."/>
            <person name="Lipzen A."/>
            <person name="Andreopoulos W."/>
            <person name="Pangilinan J."/>
            <person name="Riley R."/>
            <person name="Hundley H."/>
            <person name="Na H."/>
            <person name="Barry K."/>
            <person name="Grigoriev I.V."/>
            <person name="Stajich J.E."/>
            <person name="Kennedy P.G."/>
        </authorList>
    </citation>
    <scope>NUCLEOTIDE SEQUENCE</scope>
    <source>
        <strain evidence="2">FC423</strain>
    </source>
</reference>
<dbReference type="Proteomes" id="UP000823399">
    <property type="component" value="Unassembled WGS sequence"/>
</dbReference>
<evidence type="ECO:0000256" key="1">
    <source>
        <dbReference type="SAM" id="MobiDB-lite"/>
    </source>
</evidence>
<gene>
    <name evidence="2" type="ORF">F5147DRAFT_653807</name>
</gene>
<keyword evidence="3" id="KW-1185">Reference proteome</keyword>
<dbReference type="AlphaFoldDB" id="A0A9P7F535"/>
<dbReference type="EMBL" id="JABBWM010000035">
    <property type="protein sequence ID" value="KAG2106565.1"/>
    <property type="molecule type" value="Genomic_DNA"/>
</dbReference>